<evidence type="ECO:0000256" key="1">
    <source>
        <dbReference type="ARBA" id="ARBA00010515"/>
    </source>
</evidence>
<feature type="domain" description="Alpha/beta hydrolase fold-3" evidence="3">
    <location>
        <begin position="89"/>
        <end position="297"/>
    </location>
</feature>
<dbReference type="InterPro" id="IPR002168">
    <property type="entry name" value="Lipase_GDXG_HIS_AS"/>
</dbReference>
<name>A0ABN7KB85_9BACT</name>
<dbReference type="SUPFAM" id="SSF53474">
    <property type="entry name" value="alpha/beta-Hydrolases"/>
    <property type="match status" value="1"/>
</dbReference>
<gene>
    <name evidence="4" type="primary">aes</name>
    <name evidence="4" type="ORF">LMG7974_01827</name>
</gene>
<organism evidence="4 5">
    <name type="scientific">Campylobacter majalis</name>
    <dbReference type="NCBI Taxonomy" id="2790656"/>
    <lineage>
        <taxon>Bacteria</taxon>
        <taxon>Pseudomonadati</taxon>
        <taxon>Campylobacterota</taxon>
        <taxon>Epsilonproteobacteria</taxon>
        <taxon>Campylobacterales</taxon>
        <taxon>Campylobacteraceae</taxon>
        <taxon>Campylobacter</taxon>
    </lineage>
</organism>
<evidence type="ECO:0000313" key="5">
    <source>
        <dbReference type="Proteomes" id="UP000789803"/>
    </source>
</evidence>
<dbReference type="InterPro" id="IPR029058">
    <property type="entry name" value="AB_hydrolase_fold"/>
</dbReference>
<keyword evidence="5" id="KW-1185">Reference proteome</keyword>
<evidence type="ECO:0000256" key="2">
    <source>
        <dbReference type="ARBA" id="ARBA00022801"/>
    </source>
</evidence>
<dbReference type="Pfam" id="PF07859">
    <property type="entry name" value="Abhydrolase_3"/>
    <property type="match status" value="1"/>
</dbReference>
<dbReference type="Proteomes" id="UP000789803">
    <property type="component" value="Unassembled WGS sequence"/>
</dbReference>
<dbReference type="EC" id="3.1.1.-" evidence="4"/>
<protein>
    <submittedName>
        <fullName evidence="4">Acetyl esterase</fullName>
        <ecNumber evidence="4">3.1.1.-</ecNumber>
    </submittedName>
</protein>
<reference evidence="4 5" key="1">
    <citation type="submission" date="2020-11" db="EMBL/GenBank/DDBJ databases">
        <authorList>
            <person name="Peeters C."/>
        </authorList>
    </citation>
    <scope>NUCLEOTIDE SEQUENCE [LARGE SCALE GENOMIC DNA]</scope>
    <source>
        <strain evidence="4 5">LMG 7974</strain>
    </source>
</reference>
<dbReference type="EMBL" id="CAJHOF010000025">
    <property type="protein sequence ID" value="CAD7289749.1"/>
    <property type="molecule type" value="Genomic_DNA"/>
</dbReference>
<dbReference type="InterPro" id="IPR050300">
    <property type="entry name" value="GDXG_lipolytic_enzyme"/>
</dbReference>
<dbReference type="PROSITE" id="PS01173">
    <property type="entry name" value="LIPASE_GDXG_HIS"/>
    <property type="match status" value="1"/>
</dbReference>
<evidence type="ECO:0000313" key="4">
    <source>
        <dbReference type="EMBL" id="CAD7289749.1"/>
    </source>
</evidence>
<comment type="caution">
    <text evidence="4">The sequence shown here is derived from an EMBL/GenBank/DDBJ whole genome shotgun (WGS) entry which is preliminary data.</text>
</comment>
<dbReference type="GO" id="GO:0016787">
    <property type="term" value="F:hydrolase activity"/>
    <property type="evidence" value="ECO:0007669"/>
    <property type="project" value="UniProtKB-KW"/>
</dbReference>
<comment type="similarity">
    <text evidence="1">Belongs to the 'GDXG' lipolytic enzyme family.</text>
</comment>
<dbReference type="PANTHER" id="PTHR48081:SF8">
    <property type="entry name" value="ALPHA_BETA HYDROLASE FOLD-3 DOMAIN-CONTAINING PROTEIN-RELATED"/>
    <property type="match status" value="1"/>
</dbReference>
<accession>A0ABN7KB85</accession>
<dbReference type="PANTHER" id="PTHR48081">
    <property type="entry name" value="AB HYDROLASE SUPERFAMILY PROTEIN C4A8.06C"/>
    <property type="match status" value="1"/>
</dbReference>
<evidence type="ECO:0000259" key="3">
    <source>
        <dbReference type="Pfam" id="PF07859"/>
    </source>
</evidence>
<dbReference type="Gene3D" id="3.40.50.1820">
    <property type="entry name" value="alpha/beta hydrolase"/>
    <property type="match status" value="1"/>
</dbReference>
<proteinExistence type="inferred from homology"/>
<dbReference type="InterPro" id="IPR013094">
    <property type="entry name" value="AB_hydrolase_3"/>
</dbReference>
<sequence length="325" mass="36947">MIDKNKIDVLSQISKQMKKANALQAKLAAKSPIANDDLQMQKNYENERKFWNEGGAVMSDICEELVSWKGGNVRTRIYYPTNADTFNALFFMHGGGWVVGSIDTHDKIMRNLAAFSGFAVVGIDYSLSPKAKFPQQILECEAVIKHYIKNAKRFKISNNFVAYGGDSAGANLAIATFLHQRDSKKAYKFVKAMILYYGIYGLKDSVSRTLYGNEVDYLRQQDIKYYYDMYLQNKDDENSPFVNIFNSDLSGEIPPCFIASSEFDPLLDDSVALYKILAQNDKSHRHKMYKKTMHAFLHYSKVMSVAKTALKDSAKFLNDVLNKNN</sequence>
<keyword evidence="2 4" id="KW-0378">Hydrolase</keyword>
<dbReference type="RefSeq" id="WP_229933598.1">
    <property type="nucleotide sequence ID" value="NZ_CAJHOF010000025.1"/>
</dbReference>